<evidence type="ECO:0000256" key="1">
    <source>
        <dbReference type="SAM" id="MobiDB-lite"/>
    </source>
</evidence>
<dbReference type="OrthoDB" id="434790at2759"/>
<feature type="region of interest" description="Disordered" evidence="1">
    <location>
        <begin position="304"/>
        <end position="327"/>
    </location>
</feature>
<dbReference type="AlphaFoldDB" id="A0A1Q9E3F8"/>
<keyword evidence="2" id="KW-1133">Transmembrane helix</keyword>
<feature type="compositionally biased region" description="Polar residues" evidence="1">
    <location>
        <begin position="310"/>
        <end position="327"/>
    </location>
</feature>
<evidence type="ECO:0000313" key="4">
    <source>
        <dbReference type="Proteomes" id="UP000186817"/>
    </source>
</evidence>
<keyword evidence="2" id="KW-0472">Membrane</keyword>
<dbReference type="Proteomes" id="UP000186817">
    <property type="component" value="Unassembled WGS sequence"/>
</dbReference>
<keyword evidence="2" id="KW-0812">Transmembrane</keyword>
<sequence>MASITLKAPARCIAIGRKALKYLQGTKDLKMKFGNDDTSLVLFPDAAFAPSSAKSHTGWLICWSGNPITWRSGRQTVIALSTAESELQAILDGSTGMMGLEAMLVDLMAEPTVKMINSDSTSALAIGAGTGSWRTRHLRLKAAWVQDMIAKGEIVTKHQPGVSQPADLLTKALSSQRIQALLELWGVSDGPRSTKMRSATSSWVPARILVATICCILMLAVEAREEEPQQSIRLDWDLAGVCAVLLMVLGGLLVYELVKWGLLVFYREFTPGASRRKLQNNSGISNEDGHRSSRIYAGVVNTKEKKNDPIPNNTIYTTNSGANNTNS</sequence>
<proteinExistence type="predicted"/>
<feature type="transmembrane region" description="Helical" evidence="2">
    <location>
        <begin position="202"/>
        <end position="221"/>
    </location>
</feature>
<dbReference type="EMBL" id="LSRX01000277">
    <property type="protein sequence ID" value="OLQ01950.1"/>
    <property type="molecule type" value="Genomic_DNA"/>
</dbReference>
<accession>A0A1Q9E3F8</accession>
<dbReference type="CDD" id="cd09272">
    <property type="entry name" value="RNase_HI_RT_Ty1"/>
    <property type="match status" value="1"/>
</dbReference>
<gene>
    <name evidence="3" type="ORF">AK812_SmicGene15277</name>
</gene>
<protein>
    <submittedName>
        <fullName evidence="3">Retrovirus-related Pol polyprotein from transposon TNT 1-94</fullName>
    </submittedName>
</protein>
<evidence type="ECO:0000256" key="2">
    <source>
        <dbReference type="SAM" id="Phobius"/>
    </source>
</evidence>
<organism evidence="3 4">
    <name type="scientific">Symbiodinium microadriaticum</name>
    <name type="common">Dinoflagellate</name>
    <name type="synonym">Zooxanthella microadriatica</name>
    <dbReference type="NCBI Taxonomy" id="2951"/>
    <lineage>
        <taxon>Eukaryota</taxon>
        <taxon>Sar</taxon>
        <taxon>Alveolata</taxon>
        <taxon>Dinophyceae</taxon>
        <taxon>Suessiales</taxon>
        <taxon>Symbiodiniaceae</taxon>
        <taxon>Symbiodinium</taxon>
    </lineage>
</organism>
<evidence type="ECO:0000313" key="3">
    <source>
        <dbReference type="EMBL" id="OLQ01950.1"/>
    </source>
</evidence>
<keyword evidence="4" id="KW-1185">Reference proteome</keyword>
<feature type="transmembrane region" description="Helical" evidence="2">
    <location>
        <begin position="236"/>
        <end position="258"/>
    </location>
</feature>
<comment type="caution">
    <text evidence="3">The sequence shown here is derived from an EMBL/GenBank/DDBJ whole genome shotgun (WGS) entry which is preliminary data.</text>
</comment>
<name>A0A1Q9E3F8_SYMMI</name>
<reference evidence="3 4" key="1">
    <citation type="submission" date="2016-02" db="EMBL/GenBank/DDBJ databases">
        <title>Genome analysis of coral dinoflagellate symbionts highlights evolutionary adaptations to a symbiotic lifestyle.</title>
        <authorList>
            <person name="Aranda M."/>
            <person name="Li Y."/>
            <person name="Liew Y.J."/>
            <person name="Baumgarten S."/>
            <person name="Simakov O."/>
            <person name="Wilson M."/>
            <person name="Piel J."/>
            <person name="Ashoor H."/>
            <person name="Bougouffa S."/>
            <person name="Bajic V.B."/>
            <person name="Ryu T."/>
            <person name="Ravasi T."/>
            <person name="Bayer T."/>
            <person name="Micklem G."/>
            <person name="Kim H."/>
            <person name="Bhak J."/>
            <person name="Lajeunesse T.C."/>
            <person name="Voolstra C.R."/>
        </authorList>
    </citation>
    <scope>NUCLEOTIDE SEQUENCE [LARGE SCALE GENOMIC DNA]</scope>
    <source>
        <strain evidence="3 4">CCMP2467</strain>
    </source>
</reference>